<dbReference type="EMBL" id="ML995484">
    <property type="protein sequence ID" value="KAF2142443.1"/>
    <property type="molecule type" value="Genomic_DNA"/>
</dbReference>
<protein>
    <submittedName>
        <fullName evidence="1">Uncharacterized protein</fullName>
    </submittedName>
</protein>
<dbReference type="GeneID" id="54293348"/>
<sequence>MKHTTTSEGLLALRLTHHSTCYSSRAFFSPATVVSSLHALPRSSPELRHLAIHTPVLHSWLVASVVVLLTATSIG</sequence>
<proteinExistence type="predicted"/>
<accession>A0A6A6BGB0</accession>
<dbReference type="RefSeq" id="XP_033398155.1">
    <property type="nucleotide sequence ID" value="XM_033535852.1"/>
</dbReference>
<reference evidence="1" key="1">
    <citation type="journal article" date="2020" name="Stud. Mycol.">
        <title>101 Dothideomycetes genomes: a test case for predicting lifestyles and emergence of pathogens.</title>
        <authorList>
            <person name="Haridas S."/>
            <person name="Albert R."/>
            <person name="Binder M."/>
            <person name="Bloem J."/>
            <person name="Labutti K."/>
            <person name="Salamov A."/>
            <person name="Andreopoulos B."/>
            <person name="Baker S."/>
            <person name="Barry K."/>
            <person name="Bills G."/>
            <person name="Bluhm B."/>
            <person name="Cannon C."/>
            <person name="Castanera R."/>
            <person name="Culley D."/>
            <person name="Daum C."/>
            <person name="Ezra D."/>
            <person name="Gonzalez J."/>
            <person name="Henrissat B."/>
            <person name="Kuo A."/>
            <person name="Liang C."/>
            <person name="Lipzen A."/>
            <person name="Lutzoni F."/>
            <person name="Magnuson J."/>
            <person name="Mondo S."/>
            <person name="Nolan M."/>
            <person name="Ohm R."/>
            <person name="Pangilinan J."/>
            <person name="Park H.-J."/>
            <person name="Ramirez L."/>
            <person name="Alfaro M."/>
            <person name="Sun H."/>
            <person name="Tritt A."/>
            <person name="Yoshinaga Y."/>
            <person name="Zwiers L.-H."/>
            <person name="Turgeon B."/>
            <person name="Goodwin S."/>
            <person name="Spatafora J."/>
            <person name="Crous P."/>
            <person name="Grigoriev I."/>
        </authorList>
    </citation>
    <scope>NUCLEOTIDE SEQUENCE</scope>
    <source>
        <strain evidence="1">CBS 121167</strain>
    </source>
</reference>
<dbReference type="Proteomes" id="UP000799438">
    <property type="component" value="Unassembled WGS sequence"/>
</dbReference>
<evidence type="ECO:0000313" key="1">
    <source>
        <dbReference type="EMBL" id="KAF2142443.1"/>
    </source>
</evidence>
<evidence type="ECO:0000313" key="2">
    <source>
        <dbReference type="Proteomes" id="UP000799438"/>
    </source>
</evidence>
<keyword evidence="2" id="KW-1185">Reference proteome</keyword>
<organism evidence="1 2">
    <name type="scientific">Aplosporella prunicola CBS 121167</name>
    <dbReference type="NCBI Taxonomy" id="1176127"/>
    <lineage>
        <taxon>Eukaryota</taxon>
        <taxon>Fungi</taxon>
        <taxon>Dikarya</taxon>
        <taxon>Ascomycota</taxon>
        <taxon>Pezizomycotina</taxon>
        <taxon>Dothideomycetes</taxon>
        <taxon>Dothideomycetes incertae sedis</taxon>
        <taxon>Botryosphaeriales</taxon>
        <taxon>Aplosporellaceae</taxon>
        <taxon>Aplosporella</taxon>
    </lineage>
</organism>
<gene>
    <name evidence="1" type="ORF">K452DRAFT_18869</name>
</gene>
<dbReference type="AlphaFoldDB" id="A0A6A6BGB0"/>
<name>A0A6A6BGB0_9PEZI</name>